<evidence type="ECO:0000313" key="15">
    <source>
        <dbReference type="Proteomes" id="UP001556692"/>
    </source>
</evidence>
<dbReference type="InterPro" id="IPR015813">
    <property type="entry name" value="Pyrv/PenolPyrv_kinase-like_dom"/>
</dbReference>
<evidence type="ECO:0000256" key="12">
    <source>
        <dbReference type="RuleBase" id="RU000504"/>
    </source>
</evidence>
<evidence type="ECO:0000256" key="3">
    <source>
        <dbReference type="ARBA" id="ARBA00012142"/>
    </source>
</evidence>
<organism evidence="14 15">
    <name type="scientific">Aquibium pacificus</name>
    <dbReference type="NCBI Taxonomy" id="3153579"/>
    <lineage>
        <taxon>Bacteria</taxon>
        <taxon>Pseudomonadati</taxon>
        <taxon>Pseudomonadota</taxon>
        <taxon>Alphaproteobacteria</taxon>
        <taxon>Hyphomicrobiales</taxon>
        <taxon>Phyllobacteriaceae</taxon>
        <taxon>Aquibium</taxon>
    </lineage>
</organism>
<reference evidence="14 15" key="1">
    <citation type="submission" date="2024-05" db="EMBL/GenBank/DDBJ databases">
        <authorList>
            <person name="Jiang F."/>
        </authorList>
    </citation>
    <scope>NUCLEOTIDE SEQUENCE [LARGE SCALE GENOMIC DNA]</scope>
    <source>
        <strain evidence="14 15">LZ166</strain>
    </source>
</reference>
<evidence type="ECO:0000313" key="14">
    <source>
        <dbReference type="EMBL" id="MEX0404843.1"/>
    </source>
</evidence>
<comment type="caution">
    <text evidence="14">The sequence shown here is derived from an EMBL/GenBank/DDBJ whole genome shotgun (WGS) entry which is preliminary data.</text>
</comment>
<dbReference type="Gene3D" id="3.20.20.60">
    <property type="entry name" value="Phosphoenolpyruvate-binding domains"/>
    <property type="match status" value="1"/>
</dbReference>
<dbReference type="SUPFAM" id="SSF50800">
    <property type="entry name" value="PK beta-barrel domain-like"/>
    <property type="match status" value="1"/>
</dbReference>
<dbReference type="Gene3D" id="2.40.33.10">
    <property type="entry name" value="PK beta-barrel domain-like"/>
    <property type="match status" value="1"/>
</dbReference>
<dbReference type="InterPro" id="IPR015806">
    <property type="entry name" value="Pyrv_Knase_insert_dom_sf"/>
</dbReference>
<comment type="pathway">
    <text evidence="1 12">Carbohydrate degradation; glycolysis; pyruvate from D-glyceraldehyde 3-phosphate: step 5/5.</text>
</comment>
<keyword evidence="5" id="KW-0479">Metal-binding</keyword>
<evidence type="ECO:0000256" key="1">
    <source>
        <dbReference type="ARBA" id="ARBA00004997"/>
    </source>
</evidence>
<evidence type="ECO:0000256" key="11">
    <source>
        <dbReference type="ARBA" id="ARBA00023317"/>
    </source>
</evidence>
<dbReference type="Proteomes" id="UP001556692">
    <property type="component" value="Unassembled WGS sequence"/>
</dbReference>
<evidence type="ECO:0000256" key="2">
    <source>
        <dbReference type="ARBA" id="ARBA00008663"/>
    </source>
</evidence>
<dbReference type="InterPro" id="IPR011037">
    <property type="entry name" value="Pyrv_Knase-like_insert_dom_sf"/>
</dbReference>
<keyword evidence="10 12" id="KW-0324">Glycolysis</keyword>
<gene>
    <name evidence="14" type="ORF">ABGN05_04100</name>
</gene>
<evidence type="ECO:0000256" key="5">
    <source>
        <dbReference type="ARBA" id="ARBA00022723"/>
    </source>
</evidence>
<evidence type="ECO:0000256" key="10">
    <source>
        <dbReference type="ARBA" id="ARBA00023152"/>
    </source>
</evidence>
<keyword evidence="6" id="KW-0547">Nucleotide-binding</keyword>
<protein>
    <recommendedName>
        <fullName evidence="3 12">Pyruvate kinase</fullName>
        <ecNumber evidence="3 12">2.7.1.40</ecNumber>
    </recommendedName>
</protein>
<dbReference type="EMBL" id="JBDPGJ010000001">
    <property type="protein sequence ID" value="MEX0404843.1"/>
    <property type="molecule type" value="Genomic_DNA"/>
</dbReference>
<dbReference type="InterPro" id="IPR040442">
    <property type="entry name" value="Pyrv_kinase-like_dom_sf"/>
</dbReference>
<keyword evidence="15" id="KW-1185">Reference proteome</keyword>
<evidence type="ECO:0000256" key="8">
    <source>
        <dbReference type="ARBA" id="ARBA00022840"/>
    </source>
</evidence>
<dbReference type="SUPFAM" id="SSF51621">
    <property type="entry name" value="Phosphoenolpyruvate/pyruvate domain"/>
    <property type="match status" value="1"/>
</dbReference>
<sequence>MTPIRPAVRHDGVLPEDRHAFAIQSRYPVRNSGSGYMHVHQANDREATGALESLFEEVLLLRNAVAEARHAWDETGGAQGPAEGSLRNLSHYLALRRHDLRPLQRRLMWRGLSSLGRLESRVLPTLDAVLAALAAMAGRESAVAAPSEDAFFAGERRLRAATDVLFGPAPAKRRGRIMVTLPDTAADDPGLILDLARRGMDTARINCAHDDADAWRAMTRHIRAAEAATGRGLKILMDIAGPKVRTEAVFPEKAKVKPGDAIRLIASGVPAGTADVPFCVAVSLPAIVERVQVGDRFRCDDGKMSGRVESVAPGEAVIRIDQTRTGGTKLKPEKGINLPDTDLELSPLTAKDDGDLAAVIECADMIGYSFVSRPHDIDLLEDALRRHVETPRRLGVVAKIEQPRAVKNLPALIARVAASGRPFGVMIARGDLAAEIGFERLAEMQEEILWICEAASVPTIWATQVLEDLVKKGIPSRGEMTDAAMAARAECVMLNKGPSVGEAVSLLDGMLARMDAHMFKKTPTLRALKSWD</sequence>
<dbReference type="Pfam" id="PF00224">
    <property type="entry name" value="PK"/>
    <property type="match status" value="1"/>
</dbReference>
<comment type="similarity">
    <text evidence="2 12">Belongs to the pyruvate kinase family.</text>
</comment>
<dbReference type="PANTHER" id="PTHR11817">
    <property type="entry name" value="PYRUVATE KINASE"/>
    <property type="match status" value="1"/>
</dbReference>
<proteinExistence type="inferred from homology"/>
<accession>A0ABV3SEW4</accession>
<dbReference type="PRINTS" id="PR01050">
    <property type="entry name" value="PYRUVTKNASE"/>
</dbReference>
<name>A0ABV3SEW4_9HYPH</name>
<evidence type="ECO:0000256" key="9">
    <source>
        <dbReference type="ARBA" id="ARBA00022842"/>
    </source>
</evidence>
<keyword evidence="8" id="KW-0067">ATP-binding</keyword>
<feature type="domain" description="Pyruvate kinase barrel" evidence="13">
    <location>
        <begin position="173"/>
        <end position="496"/>
    </location>
</feature>
<evidence type="ECO:0000259" key="13">
    <source>
        <dbReference type="Pfam" id="PF00224"/>
    </source>
</evidence>
<keyword evidence="4 12" id="KW-0808">Transferase</keyword>
<comment type="catalytic activity">
    <reaction evidence="12">
        <text>pyruvate + ATP = phosphoenolpyruvate + ADP + H(+)</text>
        <dbReference type="Rhea" id="RHEA:18157"/>
        <dbReference type="ChEBI" id="CHEBI:15361"/>
        <dbReference type="ChEBI" id="CHEBI:15378"/>
        <dbReference type="ChEBI" id="CHEBI:30616"/>
        <dbReference type="ChEBI" id="CHEBI:58702"/>
        <dbReference type="ChEBI" id="CHEBI:456216"/>
        <dbReference type="EC" id="2.7.1.40"/>
    </reaction>
</comment>
<keyword evidence="7 12" id="KW-0418">Kinase</keyword>
<keyword evidence="11 14" id="KW-0670">Pyruvate</keyword>
<evidence type="ECO:0000256" key="7">
    <source>
        <dbReference type="ARBA" id="ARBA00022777"/>
    </source>
</evidence>
<dbReference type="InterPro" id="IPR015793">
    <property type="entry name" value="Pyrv_Knase_brl"/>
</dbReference>
<dbReference type="InterPro" id="IPR001697">
    <property type="entry name" value="Pyr_Knase"/>
</dbReference>
<keyword evidence="9 12" id="KW-0460">Magnesium</keyword>
<evidence type="ECO:0000256" key="4">
    <source>
        <dbReference type="ARBA" id="ARBA00022679"/>
    </source>
</evidence>
<dbReference type="EC" id="2.7.1.40" evidence="3 12"/>
<dbReference type="GO" id="GO:0016301">
    <property type="term" value="F:kinase activity"/>
    <property type="evidence" value="ECO:0007669"/>
    <property type="project" value="UniProtKB-KW"/>
</dbReference>
<evidence type="ECO:0000256" key="6">
    <source>
        <dbReference type="ARBA" id="ARBA00022741"/>
    </source>
</evidence>